<feature type="transmembrane region" description="Helical" evidence="1">
    <location>
        <begin position="227"/>
        <end position="244"/>
    </location>
</feature>
<dbReference type="InterPro" id="IPR035897">
    <property type="entry name" value="Toll_tir_struct_dom_sf"/>
</dbReference>
<dbReference type="Proteomes" id="UP000269721">
    <property type="component" value="Unassembled WGS sequence"/>
</dbReference>
<keyword evidence="4" id="KW-1185">Reference proteome</keyword>
<evidence type="ECO:0000256" key="1">
    <source>
        <dbReference type="SAM" id="Phobius"/>
    </source>
</evidence>
<evidence type="ECO:0000259" key="2">
    <source>
        <dbReference type="Pfam" id="PF13676"/>
    </source>
</evidence>
<keyword evidence="1" id="KW-0472">Membrane</keyword>
<protein>
    <recommendedName>
        <fullName evidence="2">TIR domain-containing protein</fullName>
    </recommendedName>
</protein>
<gene>
    <name evidence="3" type="ORF">BDK51DRAFT_49172</name>
</gene>
<evidence type="ECO:0000313" key="3">
    <source>
        <dbReference type="EMBL" id="RKO88767.1"/>
    </source>
</evidence>
<dbReference type="OrthoDB" id="2160323at2759"/>
<organism evidence="3 4">
    <name type="scientific">Blyttiomyces helicus</name>
    <dbReference type="NCBI Taxonomy" id="388810"/>
    <lineage>
        <taxon>Eukaryota</taxon>
        <taxon>Fungi</taxon>
        <taxon>Fungi incertae sedis</taxon>
        <taxon>Chytridiomycota</taxon>
        <taxon>Chytridiomycota incertae sedis</taxon>
        <taxon>Chytridiomycetes</taxon>
        <taxon>Chytridiomycetes incertae sedis</taxon>
        <taxon>Blyttiomyces</taxon>
    </lineage>
</organism>
<dbReference type="Gene3D" id="3.40.50.10140">
    <property type="entry name" value="Toll/interleukin-1 receptor homology (TIR) domain"/>
    <property type="match status" value="1"/>
</dbReference>
<dbReference type="EMBL" id="KZ996492">
    <property type="protein sequence ID" value="RKO88767.1"/>
    <property type="molecule type" value="Genomic_DNA"/>
</dbReference>
<dbReference type="Pfam" id="PF13676">
    <property type="entry name" value="TIR_2"/>
    <property type="match status" value="1"/>
</dbReference>
<keyword evidence="1" id="KW-1133">Transmembrane helix</keyword>
<sequence length="635" mass="70280">MATQPSLTIPDIPPACVGPLSLEETAHLIALCPEVRNLLDKKQAKNAAPEARKENEKERIADGVHSSRLSTLGNRTRFSSLILVPPCVRVLGDTVLVELPKWYVRWRDDRREKATRAEARRELERKEGKGGSKKLADLLSKMRKPNVSKLQLVIGLNSFKLTYMLRCWQAAMRLLVNTWIFAGIVIVAVLQELPLPAFAASVLMYPPDKKGADANGTHLPDILGSPGFLWLVGLASVSLLLAFIEENKARHLGLIRYCRSIGLPRIEEFMLSYNWGVADDVRTIARALADSGVGVWLDVLKLTTGDNIRGTVSGVASDVRFVVIFLTEAYMKSPNCVIEIFSAIEADPGKIILHVAESTPMTLELVELLSSQVMKVTYDYNGLFAHINYILARCDTSDFDWWKERVTTAAGIPAGVVPSKRIPKCNFRTVFAEYPKLKSVQTGPIWIDGNMMRAGSRASAFPWLFVAFLVCSFIPAVDLIRIEKWAFSNGLSQIVCVGKCDVNGTEWFTNSFSLSSREADRVIGTDGTEADFSVDIVPSQYAYPCYPGLPRANGDPCVPVFDIDILLAHVIYDVWSGSYHTSVPIVGDSDNTTLALSYEFPGVSAHVPDNDTLALDTWDKLYQPNITLRLSDQIL</sequence>
<dbReference type="GO" id="GO:0007165">
    <property type="term" value="P:signal transduction"/>
    <property type="evidence" value="ECO:0007669"/>
    <property type="project" value="InterPro"/>
</dbReference>
<dbReference type="InterPro" id="IPR000157">
    <property type="entry name" value="TIR_dom"/>
</dbReference>
<evidence type="ECO:0000313" key="4">
    <source>
        <dbReference type="Proteomes" id="UP000269721"/>
    </source>
</evidence>
<keyword evidence="1" id="KW-0812">Transmembrane</keyword>
<proteinExistence type="predicted"/>
<reference evidence="4" key="1">
    <citation type="journal article" date="2018" name="Nat. Microbiol.">
        <title>Leveraging single-cell genomics to expand the fungal tree of life.</title>
        <authorList>
            <person name="Ahrendt S.R."/>
            <person name="Quandt C.A."/>
            <person name="Ciobanu D."/>
            <person name="Clum A."/>
            <person name="Salamov A."/>
            <person name="Andreopoulos B."/>
            <person name="Cheng J.F."/>
            <person name="Woyke T."/>
            <person name="Pelin A."/>
            <person name="Henrissat B."/>
            <person name="Reynolds N.K."/>
            <person name="Benny G.L."/>
            <person name="Smith M.E."/>
            <person name="James T.Y."/>
            <person name="Grigoriev I.V."/>
        </authorList>
    </citation>
    <scope>NUCLEOTIDE SEQUENCE [LARGE SCALE GENOMIC DNA]</scope>
</reference>
<name>A0A4V1IR44_9FUNG</name>
<feature type="transmembrane region" description="Helical" evidence="1">
    <location>
        <begin position="170"/>
        <end position="190"/>
    </location>
</feature>
<feature type="domain" description="TIR" evidence="2">
    <location>
        <begin position="269"/>
        <end position="354"/>
    </location>
</feature>
<accession>A0A4V1IR44</accession>
<dbReference type="AlphaFoldDB" id="A0A4V1IR44"/>
<feature type="transmembrane region" description="Helical" evidence="1">
    <location>
        <begin position="460"/>
        <end position="480"/>
    </location>
</feature>
<dbReference type="SUPFAM" id="SSF52200">
    <property type="entry name" value="Toll/Interleukin receptor TIR domain"/>
    <property type="match status" value="1"/>
</dbReference>